<feature type="transmembrane region" description="Helical" evidence="1">
    <location>
        <begin position="12"/>
        <end position="33"/>
    </location>
</feature>
<dbReference type="AlphaFoldDB" id="A0A5D4TQE6"/>
<keyword evidence="1" id="KW-0472">Membrane</keyword>
<feature type="transmembrane region" description="Helical" evidence="1">
    <location>
        <begin position="160"/>
        <end position="185"/>
    </location>
</feature>
<dbReference type="OrthoDB" id="3171527at2"/>
<evidence type="ECO:0000259" key="2">
    <source>
        <dbReference type="Pfam" id="PF06808"/>
    </source>
</evidence>
<evidence type="ECO:0000313" key="3">
    <source>
        <dbReference type="EMBL" id="TYS87109.1"/>
    </source>
</evidence>
<organism evidence="3 4">
    <name type="scientific">Rossellomorea aquimaris</name>
    <dbReference type="NCBI Taxonomy" id="189382"/>
    <lineage>
        <taxon>Bacteria</taxon>
        <taxon>Bacillati</taxon>
        <taxon>Bacillota</taxon>
        <taxon>Bacilli</taxon>
        <taxon>Bacillales</taxon>
        <taxon>Bacillaceae</taxon>
        <taxon>Rossellomorea</taxon>
    </lineage>
</organism>
<feature type="transmembrane region" description="Helical" evidence="1">
    <location>
        <begin position="76"/>
        <end position="98"/>
    </location>
</feature>
<dbReference type="Proteomes" id="UP000324269">
    <property type="component" value="Unassembled WGS sequence"/>
</dbReference>
<keyword evidence="1" id="KW-1133">Transmembrane helix</keyword>
<proteinExistence type="predicted"/>
<feature type="transmembrane region" description="Helical" evidence="1">
    <location>
        <begin position="237"/>
        <end position="254"/>
    </location>
</feature>
<accession>A0A5D4TQE6</accession>
<gene>
    <name evidence="3" type="ORF">FZC85_09000</name>
</gene>
<feature type="domain" description="TRAP C4-dicarboxylate transport system permease DctM subunit" evidence="2">
    <location>
        <begin position="179"/>
        <end position="417"/>
    </location>
</feature>
<feature type="transmembrane region" description="Helical" evidence="1">
    <location>
        <begin position="45"/>
        <end position="64"/>
    </location>
</feature>
<sequence length="443" mass="48516">MRSYLILSMCVLFLIYYFIQNVWIGYFVVLLAITSFIGSALNAKGFPRIIGILMMGTGIILEIYKGTGAEGISQGILMILPLLCLVTLAPLLSIPLKLGGYFESIDTLLRNLLHHPRQLFAGITTSLFILSPILSLGSVRILSEFLSDLKLPTAMSAKSYLIGFSTAIMWSPYFASVSLVLYYLDMEVGKYIVYGIGLSFLSLIIGNGLFALWERRNPLERTHTPEVPLKKESQKQLILLGMFVTLLLCSSLTIEYLTKWSMIIIVCMISILLPIAWGLITKGWHRLIPLLKNYRDHSVPMMSNEIMLFTSAGLFAHAVQGTTFANIVSDFLTGLAKDSILLFAVAVIVIVVVVTYLGLHQIAVIAALAMQLKAEELGISNLSLAMLLLLSWSISSASSPFSGLNLMVSKIVGISGFETGIRANGLHLAILTVIGLGIIMIIS</sequence>
<dbReference type="EMBL" id="VTEZ01000002">
    <property type="protein sequence ID" value="TYS87109.1"/>
    <property type="molecule type" value="Genomic_DNA"/>
</dbReference>
<dbReference type="Pfam" id="PF06808">
    <property type="entry name" value="DctM"/>
    <property type="match status" value="1"/>
</dbReference>
<protein>
    <submittedName>
        <fullName evidence="3">TRAP transporter large permease subunit</fullName>
    </submittedName>
</protein>
<evidence type="ECO:0000313" key="4">
    <source>
        <dbReference type="Proteomes" id="UP000324269"/>
    </source>
</evidence>
<feature type="transmembrane region" description="Helical" evidence="1">
    <location>
        <begin position="421"/>
        <end position="442"/>
    </location>
</feature>
<name>A0A5D4TQE6_9BACI</name>
<feature type="transmembrane region" description="Helical" evidence="1">
    <location>
        <begin position="382"/>
        <end position="401"/>
    </location>
</feature>
<evidence type="ECO:0000256" key="1">
    <source>
        <dbReference type="SAM" id="Phobius"/>
    </source>
</evidence>
<dbReference type="RefSeq" id="WP_148969928.1">
    <property type="nucleotide sequence ID" value="NZ_JBNIKW010000002.1"/>
</dbReference>
<feature type="transmembrane region" description="Helical" evidence="1">
    <location>
        <begin position="301"/>
        <end position="320"/>
    </location>
</feature>
<feature type="transmembrane region" description="Helical" evidence="1">
    <location>
        <begin position="260"/>
        <end position="280"/>
    </location>
</feature>
<dbReference type="InterPro" id="IPR010656">
    <property type="entry name" value="DctM"/>
</dbReference>
<feature type="transmembrane region" description="Helical" evidence="1">
    <location>
        <begin position="340"/>
        <end position="370"/>
    </location>
</feature>
<feature type="transmembrane region" description="Helical" evidence="1">
    <location>
        <begin position="118"/>
        <end position="139"/>
    </location>
</feature>
<keyword evidence="1" id="KW-0812">Transmembrane</keyword>
<comment type="caution">
    <text evidence="3">The sequence shown here is derived from an EMBL/GenBank/DDBJ whole genome shotgun (WGS) entry which is preliminary data.</text>
</comment>
<feature type="transmembrane region" description="Helical" evidence="1">
    <location>
        <begin position="191"/>
        <end position="213"/>
    </location>
</feature>
<reference evidence="3 4" key="1">
    <citation type="submission" date="2019-08" db="EMBL/GenBank/DDBJ databases">
        <title>Bacillus genomes from the desert of Cuatro Cienegas, Coahuila.</title>
        <authorList>
            <person name="Olmedo-Alvarez G."/>
        </authorList>
    </citation>
    <scope>NUCLEOTIDE SEQUENCE [LARGE SCALE GENOMIC DNA]</scope>
    <source>
        <strain evidence="3 4">CH87b_3T</strain>
    </source>
</reference>